<name>A0A834MJH3_RHYFE</name>
<evidence type="ECO:0000256" key="3">
    <source>
        <dbReference type="ARBA" id="ARBA00022989"/>
    </source>
</evidence>
<evidence type="ECO:0000256" key="5">
    <source>
        <dbReference type="SAM" id="Phobius"/>
    </source>
</evidence>
<sequence>MVSTPVQNFSNFLKNRPPLVIFLLCLVVLAVSTFYFAFEVESNDPIIDSDKKHDWVKLVKYLNTIDICISLAKWTEEIDEKKYAEAGPEEQIVHTSMQIEDSTYLESFNQINGYLTVEGWLPVSCQDNNKFPKNLTILFNTSQLDKLNDSQNVCVTIKGPAQYLPYFKESPCEPVVHSQNVKGNVGYLSSKLRNNNDESFCDNGKIVKLIFDMKHTDIANYISDDVRTQIYIHLMWCSYSLVIVIFIILIYAIVKKSEYLEKKEINVRLL</sequence>
<evidence type="ECO:0000256" key="4">
    <source>
        <dbReference type="ARBA" id="ARBA00023136"/>
    </source>
</evidence>
<comment type="subcellular location">
    <subcellularLocation>
        <location evidence="1">Membrane</location>
    </subcellularLocation>
</comment>
<proteinExistence type="predicted"/>
<feature type="transmembrane region" description="Helical" evidence="5">
    <location>
        <begin position="230"/>
        <end position="254"/>
    </location>
</feature>
<dbReference type="AlphaFoldDB" id="A0A834MJH3"/>
<keyword evidence="8" id="KW-1185">Reference proteome</keyword>
<dbReference type="PANTHER" id="PTHR16002:SF4">
    <property type="entry name" value="TMEM248_TMEM219 DOMAIN-CONTAINING PROTEIN"/>
    <property type="match status" value="1"/>
</dbReference>
<gene>
    <name evidence="7" type="ORF">GWI33_021725</name>
</gene>
<evidence type="ECO:0000256" key="2">
    <source>
        <dbReference type="ARBA" id="ARBA00022692"/>
    </source>
</evidence>
<dbReference type="PANTHER" id="PTHR16002">
    <property type="entry name" value="TRANSMEMBRANE PROTEIN 248-LIKE"/>
    <property type="match status" value="1"/>
</dbReference>
<dbReference type="InterPro" id="IPR039587">
    <property type="entry name" value="TMEM248/TMEM219_dom"/>
</dbReference>
<evidence type="ECO:0000259" key="6">
    <source>
        <dbReference type="Pfam" id="PF14940"/>
    </source>
</evidence>
<evidence type="ECO:0000256" key="1">
    <source>
        <dbReference type="ARBA" id="ARBA00004370"/>
    </source>
</evidence>
<dbReference type="GO" id="GO:0016020">
    <property type="term" value="C:membrane"/>
    <property type="evidence" value="ECO:0007669"/>
    <property type="project" value="UniProtKB-SubCell"/>
</dbReference>
<protein>
    <recommendedName>
        <fullName evidence="6">TMEM248/TMEM219 domain-containing protein</fullName>
    </recommendedName>
</protein>
<dbReference type="Pfam" id="PF14940">
    <property type="entry name" value="TMEM219"/>
    <property type="match status" value="1"/>
</dbReference>
<dbReference type="InterPro" id="IPR039493">
    <property type="entry name" value="TMEM248/TMEM219"/>
</dbReference>
<evidence type="ECO:0000313" key="7">
    <source>
        <dbReference type="EMBL" id="KAF7284716.1"/>
    </source>
</evidence>
<dbReference type="EMBL" id="JAACXV010000071">
    <property type="protein sequence ID" value="KAF7284716.1"/>
    <property type="molecule type" value="Genomic_DNA"/>
</dbReference>
<evidence type="ECO:0000313" key="8">
    <source>
        <dbReference type="Proteomes" id="UP000625711"/>
    </source>
</evidence>
<accession>A0A834MJH3</accession>
<comment type="caution">
    <text evidence="7">The sequence shown here is derived from an EMBL/GenBank/DDBJ whole genome shotgun (WGS) entry which is preliminary data.</text>
</comment>
<keyword evidence="4 5" id="KW-0472">Membrane</keyword>
<feature type="transmembrane region" description="Helical" evidence="5">
    <location>
        <begin position="19"/>
        <end position="38"/>
    </location>
</feature>
<reference evidence="7" key="1">
    <citation type="submission" date="2020-08" db="EMBL/GenBank/DDBJ databases">
        <title>Genome sequencing and assembly of the red palm weevil Rhynchophorus ferrugineus.</title>
        <authorList>
            <person name="Dias G.B."/>
            <person name="Bergman C.M."/>
            <person name="Manee M."/>
        </authorList>
    </citation>
    <scope>NUCLEOTIDE SEQUENCE</scope>
    <source>
        <strain evidence="7">AA-2017</strain>
        <tissue evidence="7">Whole larva</tissue>
    </source>
</reference>
<keyword evidence="3 5" id="KW-1133">Transmembrane helix</keyword>
<organism evidence="7 8">
    <name type="scientific">Rhynchophorus ferrugineus</name>
    <name type="common">Red palm weevil</name>
    <name type="synonym">Curculio ferrugineus</name>
    <dbReference type="NCBI Taxonomy" id="354439"/>
    <lineage>
        <taxon>Eukaryota</taxon>
        <taxon>Metazoa</taxon>
        <taxon>Ecdysozoa</taxon>
        <taxon>Arthropoda</taxon>
        <taxon>Hexapoda</taxon>
        <taxon>Insecta</taxon>
        <taxon>Pterygota</taxon>
        <taxon>Neoptera</taxon>
        <taxon>Endopterygota</taxon>
        <taxon>Coleoptera</taxon>
        <taxon>Polyphaga</taxon>
        <taxon>Cucujiformia</taxon>
        <taxon>Curculionidae</taxon>
        <taxon>Dryophthorinae</taxon>
        <taxon>Rhynchophorus</taxon>
    </lineage>
</organism>
<dbReference type="OrthoDB" id="6329605at2759"/>
<dbReference type="Proteomes" id="UP000625711">
    <property type="component" value="Unassembled WGS sequence"/>
</dbReference>
<keyword evidence="2 5" id="KW-0812">Transmembrane</keyword>
<feature type="domain" description="TMEM248/TMEM219" evidence="6">
    <location>
        <begin position="11"/>
        <end position="129"/>
    </location>
</feature>